<name>A0ABQ4TIJ7_9HYPH</name>
<gene>
    <name evidence="1" type="ORF">EKPJFOCH_1699</name>
</gene>
<dbReference type="Proteomes" id="UP001055101">
    <property type="component" value="Unassembled WGS sequence"/>
</dbReference>
<proteinExistence type="predicted"/>
<protein>
    <recommendedName>
        <fullName evidence="3">WG repeat-containing protein</fullName>
    </recommendedName>
</protein>
<accession>A0ABQ4TIJ7</accession>
<sequence length="166" mass="18726">MSAPAYPLACRFVRTELDLHRDCARRDGAVLRIAPVHIAQMRFRRGLAEVAIDEIGWLWVRRDGLALPVFVFDNGSDPYVQGLVRGWHAGKVAFYDRRLRLALATPYDWSFPFNRRGVALVCTGCRSDGRSPSSMIGGRWALIDRKGALLEPLSESDTASDRYFAR</sequence>
<organism evidence="1 2">
    <name type="scientific">Methylobacterium thuringiense</name>
    <dbReference type="NCBI Taxonomy" id="1003091"/>
    <lineage>
        <taxon>Bacteria</taxon>
        <taxon>Pseudomonadati</taxon>
        <taxon>Pseudomonadota</taxon>
        <taxon>Alphaproteobacteria</taxon>
        <taxon>Hyphomicrobiales</taxon>
        <taxon>Methylobacteriaceae</taxon>
        <taxon>Methylobacterium</taxon>
    </lineage>
</organism>
<evidence type="ECO:0008006" key="3">
    <source>
        <dbReference type="Google" id="ProtNLM"/>
    </source>
</evidence>
<evidence type="ECO:0000313" key="2">
    <source>
        <dbReference type="Proteomes" id="UP001055101"/>
    </source>
</evidence>
<comment type="caution">
    <text evidence="1">The sequence shown here is derived from an EMBL/GenBank/DDBJ whole genome shotgun (WGS) entry which is preliminary data.</text>
</comment>
<keyword evidence="2" id="KW-1185">Reference proteome</keyword>
<reference evidence="1" key="1">
    <citation type="journal article" date="2021" name="Front. Microbiol.">
        <title>Comprehensive Comparative Genomics and Phenotyping of Methylobacterium Species.</title>
        <authorList>
            <person name="Alessa O."/>
            <person name="Ogura Y."/>
            <person name="Fujitani Y."/>
            <person name="Takami H."/>
            <person name="Hayashi T."/>
            <person name="Sahin N."/>
            <person name="Tani A."/>
        </authorList>
    </citation>
    <scope>NUCLEOTIDE SEQUENCE</scope>
    <source>
        <strain evidence="1">DSM 23674</strain>
    </source>
</reference>
<dbReference type="EMBL" id="BPRA01000007">
    <property type="protein sequence ID" value="GJE55210.1"/>
    <property type="molecule type" value="Genomic_DNA"/>
</dbReference>
<reference evidence="1" key="2">
    <citation type="submission" date="2021-08" db="EMBL/GenBank/DDBJ databases">
        <authorList>
            <person name="Tani A."/>
            <person name="Ola A."/>
            <person name="Ogura Y."/>
            <person name="Katsura K."/>
            <person name="Hayashi T."/>
        </authorList>
    </citation>
    <scope>NUCLEOTIDE SEQUENCE</scope>
    <source>
        <strain evidence="1">DSM 23674</strain>
    </source>
</reference>
<evidence type="ECO:0000313" key="1">
    <source>
        <dbReference type="EMBL" id="GJE55210.1"/>
    </source>
</evidence>